<comment type="caution">
    <text evidence="10">The sequence shown here is derived from an EMBL/GenBank/DDBJ whole genome shotgun (WGS) entry which is preliminary data.</text>
</comment>
<dbReference type="PROSITE" id="PS00972">
    <property type="entry name" value="USP_1"/>
    <property type="match status" value="1"/>
</dbReference>
<evidence type="ECO:0000313" key="11">
    <source>
        <dbReference type="Proteomes" id="UP001519460"/>
    </source>
</evidence>
<dbReference type="InterPro" id="IPR001394">
    <property type="entry name" value="Peptidase_C19_UCH"/>
</dbReference>
<dbReference type="PROSITE" id="PS00973">
    <property type="entry name" value="USP_2"/>
    <property type="match status" value="1"/>
</dbReference>
<dbReference type="GO" id="GO:0004843">
    <property type="term" value="F:cysteine-type deubiquitinase activity"/>
    <property type="evidence" value="ECO:0007669"/>
    <property type="project" value="UniProtKB-EC"/>
</dbReference>
<dbReference type="EMBL" id="JACVVK020000113">
    <property type="protein sequence ID" value="KAK7491576.1"/>
    <property type="molecule type" value="Genomic_DNA"/>
</dbReference>
<feature type="region of interest" description="Disordered" evidence="7">
    <location>
        <begin position="194"/>
        <end position="216"/>
    </location>
</feature>
<dbReference type="InterPro" id="IPR038765">
    <property type="entry name" value="Papain-like_cys_pep_sf"/>
</dbReference>
<feature type="compositionally biased region" description="Basic and acidic residues" evidence="7">
    <location>
        <begin position="549"/>
        <end position="564"/>
    </location>
</feature>
<dbReference type="InterPro" id="IPR001607">
    <property type="entry name" value="Znf_UBP"/>
</dbReference>
<evidence type="ECO:0000256" key="6">
    <source>
        <dbReference type="PROSITE-ProRule" id="PRU00502"/>
    </source>
</evidence>
<dbReference type="CDD" id="cd02667">
    <property type="entry name" value="Peptidase_C19K"/>
    <property type="match status" value="1"/>
</dbReference>
<feature type="region of interest" description="Disordered" evidence="7">
    <location>
        <begin position="450"/>
        <end position="615"/>
    </location>
</feature>
<keyword evidence="11" id="KW-1185">Reference proteome</keyword>
<proteinExistence type="predicted"/>
<reference evidence="10 11" key="1">
    <citation type="journal article" date="2023" name="Sci. Data">
        <title>Genome assembly of the Korean intertidal mud-creeper Batillaria attramentaria.</title>
        <authorList>
            <person name="Patra A.K."/>
            <person name="Ho P.T."/>
            <person name="Jun S."/>
            <person name="Lee S.J."/>
            <person name="Kim Y."/>
            <person name="Won Y.J."/>
        </authorList>
    </citation>
    <scope>NUCLEOTIDE SEQUENCE [LARGE SCALE GENOMIC DNA]</scope>
    <source>
        <strain evidence="10">Wonlab-2016</strain>
    </source>
</reference>
<feature type="compositionally biased region" description="Acidic residues" evidence="7">
    <location>
        <begin position="531"/>
        <end position="548"/>
    </location>
</feature>
<evidence type="ECO:0000256" key="2">
    <source>
        <dbReference type="ARBA" id="ARBA00012759"/>
    </source>
</evidence>
<dbReference type="AlphaFoldDB" id="A0ABD0KW95"/>
<protein>
    <recommendedName>
        <fullName evidence="2">ubiquitinyl hydrolase 1</fullName>
        <ecNumber evidence="2">3.4.19.12</ecNumber>
    </recommendedName>
</protein>
<comment type="catalytic activity">
    <reaction evidence="1">
        <text>Thiol-dependent hydrolysis of ester, thioester, amide, peptide and isopeptide bonds formed by the C-terminal Gly of ubiquitin (a 76-residue protein attached to proteins as an intracellular targeting signal).</text>
        <dbReference type="EC" id="3.4.19.12"/>
    </reaction>
</comment>
<feature type="compositionally biased region" description="Gly residues" evidence="7">
    <location>
        <begin position="520"/>
        <end position="530"/>
    </location>
</feature>
<dbReference type="Pfam" id="PF02148">
    <property type="entry name" value="zf-UBP"/>
    <property type="match status" value="1"/>
</dbReference>
<dbReference type="GO" id="GO:0008270">
    <property type="term" value="F:zinc ion binding"/>
    <property type="evidence" value="ECO:0007669"/>
    <property type="project" value="UniProtKB-KW"/>
</dbReference>
<feature type="domain" description="UBP-type" evidence="9">
    <location>
        <begin position="39"/>
        <end position="174"/>
    </location>
</feature>
<keyword evidence="4 6" id="KW-0863">Zinc-finger</keyword>
<evidence type="ECO:0000256" key="1">
    <source>
        <dbReference type="ARBA" id="ARBA00000707"/>
    </source>
</evidence>
<evidence type="ECO:0000256" key="5">
    <source>
        <dbReference type="ARBA" id="ARBA00022833"/>
    </source>
</evidence>
<feature type="compositionally biased region" description="Polar residues" evidence="7">
    <location>
        <begin position="602"/>
        <end position="615"/>
    </location>
</feature>
<dbReference type="Gene3D" id="3.90.70.10">
    <property type="entry name" value="Cysteine proteinases"/>
    <property type="match status" value="2"/>
</dbReference>
<dbReference type="SMART" id="SM00290">
    <property type="entry name" value="ZnF_UBP"/>
    <property type="match status" value="1"/>
</dbReference>
<feature type="compositionally biased region" description="Basic and acidic residues" evidence="7">
    <location>
        <begin position="484"/>
        <end position="497"/>
    </location>
</feature>
<dbReference type="InterPro" id="IPR050185">
    <property type="entry name" value="Ub_carboxyl-term_hydrolase"/>
</dbReference>
<dbReference type="Pfam" id="PF00443">
    <property type="entry name" value="UCH"/>
    <property type="match status" value="1"/>
</dbReference>
<dbReference type="PROSITE" id="PS50271">
    <property type="entry name" value="ZF_UBP"/>
    <property type="match status" value="1"/>
</dbReference>
<dbReference type="InterPro" id="IPR028889">
    <property type="entry name" value="USP"/>
</dbReference>
<feature type="compositionally biased region" description="Acidic residues" evidence="7">
    <location>
        <begin position="577"/>
        <end position="598"/>
    </location>
</feature>
<feature type="compositionally biased region" description="Basic residues" evidence="7">
    <location>
        <begin position="13"/>
        <end position="24"/>
    </location>
</feature>
<keyword evidence="3" id="KW-0479">Metal-binding</keyword>
<sequence>MRVLEAGSVHTYKMGKNRKHRIRKNKENEAEESSDEGSTGCTHITKAVNCAAMRKAILKPTVTYGECTTCTLDASRSGARDLFGSPLEGTAGAAVEDSDVEPTVWVCLQCGHQGCDRNSREKHALKHYETPHSGMHCIVVNLTMWSAWCYACDNDVPVENKRVQECVDFLRKQAGLPRLCEMGQFAAQRAVQTASQSDVSPTDYSPPAIQSRSDKAQVSARSPAVVCQKVKGLSNLGNTCFFNAVMQNLCQTHSLESLLVSGCKKGRVITIPGHDSDSDSSVDGEDEEDSRDKLKELSAVEISCGDPGPLTQALLYFVQEMNNGSTQGTVNPNALFSHVCKKAPRFKGFQQQDSHELLRYLLDVIRNEEIKRAQGGILKYFKLSESINPKKVDDETKLKVKEYGRRVKYTFLDSLFGGQLVSTVMCEECKHISQIFEPFLDLSLPVTEEKPQRPNQMLGGKRKDVAAAGDVHEEQAPSSGVDGFAERADRPSKYQERKNRKQAKKEAKRKSRVAGRKGRGGQQVQGAGGGDMEEEEEEKDADGGEDDPGDHLTDEQGDKGKVEGEEQQGESGRSLDADDDNSSPQDDPSDADVEDNLESETSRLQTPTTGNYNNLSTNAHVAARSSNLNNRNDCESDVETSASDLQIKSLTEKENHILPADLSESEESQPASLDNMAAGIKDPLSKSVEKLANGISNIELDHLECVDAHRIADGLPRLPQFSAGHENHVGNGEEGGISVSEREGLSMLPTSAAADVGSKVTPAHKEFQDHSDSSVKENGPSTAFHAAEAGVADTGLEKDLVEKLVIGGEAGGDAFSSCPCADRKTACHSHVGKTQKELQRDARYKSQTTLAHRYHPSSKECSVMSCLHQFTAAELLTGSNKVGCKMCTRLRPKNSTPHKDKKGSDQVYSNASKQFLILVPPAILTLHLKRFEQVGYTSRKVNRHVEFPTILDIAPYCSSLCQDVRSGQRRVLYSLYGVVEHSGRLSGGHYTAYVKVRPSLGPLTNFIHTHQPNPREFIHRYMEQVQKTACSTEDEAADDPSPEVLVPPGRWFHISDSRINEVTEATVLKAQAYLLFYERIC</sequence>
<accession>A0ABD0KW95</accession>
<evidence type="ECO:0000256" key="7">
    <source>
        <dbReference type="SAM" id="MobiDB-lite"/>
    </source>
</evidence>
<dbReference type="EC" id="3.4.19.12" evidence="2"/>
<dbReference type="Proteomes" id="UP001519460">
    <property type="component" value="Unassembled WGS sequence"/>
</dbReference>
<feature type="region of interest" description="Disordered" evidence="7">
    <location>
        <begin position="1"/>
        <end position="40"/>
    </location>
</feature>
<evidence type="ECO:0000256" key="3">
    <source>
        <dbReference type="ARBA" id="ARBA00022723"/>
    </source>
</evidence>
<evidence type="ECO:0000256" key="4">
    <source>
        <dbReference type="ARBA" id="ARBA00022771"/>
    </source>
</evidence>
<feature type="domain" description="USP" evidence="8">
    <location>
        <begin position="231"/>
        <end position="1080"/>
    </location>
</feature>
<feature type="compositionally biased region" description="Basic and acidic residues" evidence="7">
    <location>
        <begin position="461"/>
        <end position="475"/>
    </location>
</feature>
<name>A0ABD0KW95_9CAEN</name>
<dbReference type="Gene3D" id="3.30.40.10">
    <property type="entry name" value="Zinc/RING finger domain, C3HC4 (zinc finger)"/>
    <property type="match status" value="1"/>
</dbReference>
<evidence type="ECO:0000259" key="9">
    <source>
        <dbReference type="PROSITE" id="PS50271"/>
    </source>
</evidence>
<dbReference type="InterPro" id="IPR018200">
    <property type="entry name" value="USP_CS"/>
</dbReference>
<dbReference type="PROSITE" id="PS50235">
    <property type="entry name" value="USP_3"/>
    <property type="match status" value="1"/>
</dbReference>
<dbReference type="PANTHER" id="PTHR21646:SF39">
    <property type="entry name" value="UBIQUITIN CARBOXYL-TERMINAL HYDROLASE 16"/>
    <property type="match status" value="1"/>
</dbReference>
<feature type="compositionally biased region" description="Basic residues" evidence="7">
    <location>
        <begin position="498"/>
        <end position="519"/>
    </location>
</feature>
<organism evidence="10 11">
    <name type="scientific">Batillaria attramentaria</name>
    <dbReference type="NCBI Taxonomy" id="370345"/>
    <lineage>
        <taxon>Eukaryota</taxon>
        <taxon>Metazoa</taxon>
        <taxon>Spiralia</taxon>
        <taxon>Lophotrochozoa</taxon>
        <taxon>Mollusca</taxon>
        <taxon>Gastropoda</taxon>
        <taxon>Caenogastropoda</taxon>
        <taxon>Sorbeoconcha</taxon>
        <taxon>Cerithioidea</taxon>
        <taxon>Batillariidae</taxon>
        <taxon>Batillaria</taxon>
    </lineage>
</organism>
<dbReference type="PANTHER" id="PTHR21646">
    <property type="entry name" value="UBIQUITIN CARBOXYL-TERMINAL HYDROLASE"/>
    <property type="match status" value="1"/>
</dbReference>
<dbReference type="SUPFAM" id="SSF54001">
    <property type="entry name" value="Cysteine proteinases"/>
    <property type="match status" value="1"/>
</dbReference>
<dbReference type="InterPro" id="IPR013083">
    <property type="entry name" value="Znf_RING/FYVE/PHD"/>
</dbReference>
<evidence type="ECO:0000313" key="10">
    <source>
        <dbReference type="EMBL" id="KAK7491576.1"/>
    </source>
</evidence>
<dbReference type="SUPFAM" id="SSF57850">
    <property type="entry name" value="RING/U-box"/>
    <property type="match status" value="1"/>
</dbReference>
<keyword evidence="5" id="KW-0862">Zinc</keyword>
<gene>
    <name evidence="10" type="ORF">BaRGS_00017215</name>
</gene>
<feature type="compositionally biased region" description="Polar residues" evidence="7">
    <location>
        <begin position="194"/>
        <end position="211"/>
    </location>
</feature>
<evidence type="ECO:0000259" key="8">
    <source>
        <dbReference type="PROSITE" id="PS50235"/>
    </source>
</evidence>